<dbReference type="RefSeq" id="XP_065459524.1">
    <property type="nucleotide sequence ID" value="XM_065603452.1"/>
</dbReference>
<evidence type="ECO:0000256" key="1">
    <source>
        <dbReference type="SAM" id="MobiDB-lite"/>
    </source>
</evidence>
<feature type="region of interest" description="Disordered" evidence="1">
    <location>
        <begin position="1"/>
        <end position="26"/>
    </location>
</feature>
<organism evidence="2 3">
    <name type="scientific">Cercospora beticola</name>
    <name type="common">Sugarbeet leaf spot fungus</name>
    <dbReference type="NCBI Taxonomy" id="122368"/>
    <lineage>
        <taxon>Eukaryota</taxon>
        <taxon>Fungi</taxon>
        <taxon>Dikarya</taxon>
        <taxon>Ascomycota</taxon>
        <taxon>Pezizomycotina</taxon>
        <taxon>Dothideomycetes</taxon>
        <taxon>Dothideomycetidae</taxon>
        <taxon>Mycosphaerellales</taxon>
        <taxon>Mycosphaerellaceae</taxon>
        <taxon>Cercospora</taxon>
    </lineage>
</organism>
<reference evidence="2 3" key="1">
    <citation type="submission" date="2023-09" db="EMBL/GenBank/DDBJ databases">
        <title>Complete-Gapless Cercospora beticola genome.</title>
        <authorList>
            <person name="Wyatt N.A."/>
            <person name="Spanner R.E."/>
            <person name="Bolton M.D."/>
        </authorList>
    </citation>
    <scope>NUCLEOTIDE SEQUENCE [LARGE SCALE GENOMIC DNA]</scope>
    <source>
        <strain evidence="2">Cb09-40</strain>
    </source>
</reference>
<accession>A0ABZ0P5Z1</accession>
<name>A0ABZ0P5Z1_CERBT</name>
<dbReference type="GeneID" id="90644780"/>
<evidence type="ECO:0000313" key="2">
    <source>
        <dbReference type="EMBL" id="WPB07097.1"/>
    </source>
</evidence>
<gene>
    <name evidence="2" type="ORF">RHO25_011757</name>
</gene>
<dbReference type="EMBL" id="CP134191">
    <property type="protein sequence ID" value="WPB07097.1"/>
    <property type="molecule type" value="Genomic_DNA"/>
</dbReference>
<protein>
    <submittedName>
        <fullName evidence="2">Uncharacterized protein</fullName>
    </submittedName>
</protein>
<dbReference type="Proteomes" id="UP001302367">
    <property type="component" value="Chromosome 8"/>
</dbReference>
<proteinExistence type="predicted"/>
<sequence length="54" mass="6135">MQQQQKKIGVLKGGGGISKPYRRTKKFDLDRQKKGAMEEMVGLDYDDADSVMEE</sequence>
<evidence type="ECO:0000313" key="3">
    <source>
        <dbReference type="Proteomes" id="UP001302367"/>
    </source>
</evidence>
<keyword evidence="3" id="KW-1185">Reference proteome</keyword>
<feature type="compositionally biased region" description="Low complexity" evidence="1">
    <location>
        <begin position="1"/>
        <end position="10"/>
    </location>
</feature>